<sequence length="168" mass="18208">SEGMPPLVMAFAKSNVTMKADQLRSGGVAAVRVEGNVRINDVTFAGAKLRKFGPPNYAVWALPGAKVELTNCKFDNWRHAFYGEACQLSAVENEVRRFHAAAFVVKDASAQLDVTRNKVFRGDSQAQVLRVSGATKFPVVEAGNEILPAAEEKSLEEEIRDGGAEVVE</sequence>
<evidence type="ECO:0000313" key="2">
    <source>
        <dbReference type="Proteomes" id="UP000240009"/>
    </source>
</evidence>
<proteinExistence type="predicted"/>
<reference evidence="1 2" key="1">
    <citation type="submission" date="2018-02" db="EMBL/GenBank/DDBJ databases">
        <title>Comparative genomes isolates from brazilian mangrove.</title>
        <authorList>
            <person name="Araujo J.E."/>
            <person name="Taketani R.G."/>
            <person name="Silva M.C.P."/>
            <person name="Loureco M.V."/>
            <person name="Andreote F.D."/>
        </authorList>
    </citation>
    <scope>NUCLEOTIDE SEQUENCE [LARGE SCALE GENOMIC DNA]</scope>
    <source>
        <strain evidence="1 2">HEX-2 MGV</strain>
    </source>
</reference>
<gene>
    <name evidence="1" type="ORF">C5Y96_16020</name>
</gene>
<dbReference type="AlphaFoldDB" id="A0A2S8F8G2"/>
<comment type="caution">
    <text evidence="1">The sequence shown here is derived from an EMBL/GenBank/DDBJ whole genome shotgun (WGS) entry which is preliminary data.</text>
</comment>
<name>A0A2S8F8G2_9BACT</name>
<accession>A0A2S8F8G2</accession>
<feature type="non-terminal residue" evidence="1">
    <location>
        <position position="1"/>
    </location>
</feature>
<dbReference type="EMBL" id="PUIA01000047">
    <property type="protein sequence ID" value="PQO28420.1"/>
    <property type="molecule type" value="Genomic_DNA"/>
</dbReference>
<organism evidence="1 2">
    <name type="scientific">Blastopirellula marina</name>
    <dbReference type="NCBI Taxonomy" id="124"/>
    <lineage>
        <taxon>Bacteria</taxon>
        <taxon>Pseudomonadati</taxon>
        <taxon>Planctomycetota</taxon>
        <taxon>Planctomycetia</taxon>
        <taxon>Pirellulales</taxon>
        <taxon>Pirellulaceae</taxon>
        <taxon>Blastopirellula</taxon>
    </lineage>
</organism>
<evidence type="ECO:0000313" key="1">
    <source>
        <dbReference type="EMBL" id="PQO28420.1"/>
    </source>
</evidence>
<dbReference type="RefSeq" id="WP_158261260.1">
    <property type="nucleotide sequence ID" value="NZ_PUIA01000047.1"/>
</dbReference>
<protein>
    <recommendedName>
        <fullName evidence="3">Right handed beta helix domain-containing protein</fullName>
    </recommendedName>
</protein>
<evidence type="ECO:0008006" key="3">
    <source>
        <dbReference type="Google" id="ProtNLM"/>
    </source>
</evidence>
<feature type="non-terminal residue" evidence="1">
    <location>
        <position position="168"/>
    </location>
</feature>
<dbReference type="Proteomes" id="UP000240009">
    <property type="component" value="Unassembled WGS sequence"/>
</dbReference>